<sequence length="498" mass="55324">MHQKKAAVIGSGVAGLASAIRLAVQGFSVTVYEKNEYPGGKLSHFEKDGFHFDAGPSLFTQPQNIAELFTLAGENMQDYFSYKQLPISCNYFYEDGTIINAWANANQLAKELHDKTGEDENAVMQYLNGAATLYQNVAEIFLNYSLHKLNTLFKAPILKALQTAKGRHLFGSLHTLNNKAFTKPHTVQLFNRYATYNGSNPYKAPGMLSLIPHLEHNEGNFYPKGGMISITNALYALALKKGVNFKFNLPVERIIESGGKVLGLVADKKNIPADVVISNMDIYGTYKYLLQNPDKATAILKQERSSSALVFYWGINGTFPQLDLHNIFFSNDYKTEFEHLFVHKTMQPDPTVYINITSKCEPGVQAPDGKENWFVMVNAPANIGQNWEEIKPAIKQLVLQKLSRLLQTNIEPLIETEEILDPISIETKTASYMGSLYGSSSNSKMAAFLRHPNFSKNIMGLYFAGGSVHPGGGIPLCLKSAKIMSELVAADFSKQKQH</sequence>
<dbReference type="Pfam" id="PF01593">
    <property type="entry name" value="Amino_oxidase"/>
    <property type="match status" value="1"/>
</dbReference>
<evidence type="ECO:0000256" key="5">
    <source>
        <dbReference type="RuleBase" id="RU362075"/>
    </source>
</evidence>
<dbReference type="EMBL" id="WHPF01000011">
    <property type="protein sequence ID" value="NNV56858.1"/>
    <property type="molecule type" value="Genomic_DNA"/>
</dbReference>
<evidence type="ECO:0000256" key="1">
    <source>
        <dbReference type="ARBA" id="ARBA00004829"/>
    </source>
</evidence>
<accession>A0A8J8FH08</accession>
<comment type="caution">
    <text evidence="7">The sequence shown here is derived from an EMBL/GenBank/DDBJ whole genome shotgun (WGS) entry which is preliminary data.</text>
</comment>
<evidence type="ECO:0000313" key="8">
    <source>
        <dbReference type="Proteomes" id="UP000598971"/>
    </source>
</evidence>
<dbReference type="AlphaFoldDB" id="A0A8J8FH08"/>
<dbReference type="InterPro" id="IPR014105">
    <property type="entry name" value="Carotenoid/retinoid_OxRdtase"/>
</dbReference>
<evidence type="ECO:0000313" key="7">
    <source>
        <dbReference type="EMBL" id="NNV56858.1"/>
    </source>
</evidence>
<dbReference type="PRINTS" id="PR00419">
    <property type="entry name" value="ADXRDTASE"/>
</dbReference>
<dbReference type="GO" id="GO:0016491">
    <property type="term" value="F:oxidoreductase activity"/>
    <property type="evidence" value="ECO:0007669"/>
    <property type="project" value="UniProtKB-KW"/>
</dbReference>
<dbReference type="InterPro" id="IPR054840">
    <property type="entry name" value="hydcarot_desat_CrtD"/>
</dbReference>
<evidence type="ECO:0000256" key="3">
    <source>
        <dbReference type="ARBA" id="ARBA00022746"/>
    </source>
</evidence>
<keyword evidence="3 5" id="KW-0125">Carotenoid biosynthesis</keyword>
<gene>
    <name evidence="7" type="primary">crtI</name>
    <name evidence="7" type="ORF">GD597_15400</name>
</gene>
<dbReference type="InterPro" id="IPR002937">
    <property type="entry name" value="Amino_oxidase"/>
</dbReference>
<evidence type="ECO:0000256" key="2">
    <source>
        <dbReference type="ARBA" id="ARBA00006046"/>
    </source>
</evidence>
<dbReference type="InterPro" id="IPR036188">
    <property type="entry name" value="FAD/NAD-bd_sf"/>
</dbReference>
<keyword evidence="4 5" id="KW-0560">Oxidoreductase</keyword>
<dbReference type="GO" id="GO:0016117">
    <property type="term" value="P:carotenoid biosynthetic process"/>
    <property type="evidence" value="ECO:0007669"/>
    <property type="project" value="UniProtKB-KW"/>
</dbReference>
<dbReference type="Proteomes" id="UP000598971">
    <property type="component" value="Unassembled WGS sequence"/>
</dbReference>
<proteinExistence type="inferred from homology"/>
<comment type="similarity">
    <text evidence="2 5">Belongs to the carotenoid/retinoid oxidoreductase family.</text>
</comment>
<dbReference type="SUPFAM" id="SSF51905">
    <property type="entry name" value="FAD/NAD(P)-binding domain"/>
    <property type="match status" value="1"/>
</dbReference>
<protein>
    <submittedName>
        <fullName evidence="7">Phytoene desaturase</fullName>
    </submittedName>
</protein>
<dbReference type="Gene3D" id="3.50.50.60">
    <property type="entry name" value="FAD/NAD(P)-binding domain"/>
    <property type="match status" value="2"/>
</dbReference>
<evidence type="ECO:0000256" key="4">
    <source>
        <dbReference type="ARBA" id="ARBA00023002"/>
    </source>
</evidence>
<dbReference type="NCBIfam" id="NF042421">
    <property type="entry name" value="hydcarot_desat_CrtD"/>
    <property type="match status" value="1"/>
</dbReference>
<feature type="domain" description="Amine oxidase" evidence="6">
    <location>
        <begin position="13"/>
        <end position="486"/>
    </location>
</feature>
<keyword evidence="8" id="KW-1185">Reference proteome</keyword>
<evidence type="ECO:0000259" key="6">
    <source>
        <dbReference type="Pfam" id="PF01593"/>
    </source>
</evidence>
<name>A0A8J8FH08_9BACT</name>
<dbReference type="PANTHER" id="PTHR43734:SF7">
    <property type="entry name" value="4,4'-DIAPONEUROSPORENE OXYGENASE"/>
    <property type="match status" value="1"/>
</dbReference>
<reference evidence="7" key="1">
    <citation type="submission" date="2019-10" db="EMBL/GenBank/DDBJ databases">
        <title>Draft genome sequence of Panacibacter sp. KCS-6.</title>
        <authorList>
            <person name="Yim K.J."/>
        </authorList>
    </citation>
    <scope>NUCLEOTIDE SEQUENCE</scope>
    <source>
        <strain evidence="7">KCS-6</strain>
    </source>
</reference>
<comment type="pathway">
    <text evidence="1 5">Carotenoid biosynthesis.</text>
</comment>
<dbReference type="PANTHER" id="PTHR43734">
    <property type="entry name" value="PHYTOENE DESATURASE"/>
    <property type="match status" value="1"/>
</dbReference>
<dbReference type="NCBIfam" id="TIGR02734">
    <property type="entry name" value="crtI_fam"/>
    <property type="match status" value="1"/>
</dbReference>
<organism evidence="7 8">
    <name type="scientific">Limnovirga soli</name>
    <dbReference type="NCBI Taxonomy" id="2656915"/>
    <lineage>
        <taxon>Bacteria</taxon>
        <taxon>Pseudomonadati</taxon>
        <taxon>Bacteroidota</taxon>
        <taxon>Chitinophagia</taxon>
        <taxon>Chitinophagales</taxon>
        <taxon>Chitinophagaceae</taxon>
        <taxon>Limnovirga</taxon>
    </lineage>
</organism>